<dbReference type="AlphaFoldDB" id="A0A5C4JVI7"/>
<dbReference type="Gene3D" id="3.90.550.10">
    <property type="entry name" value="Spore Coat Polysaccharide Biosynthesis Protein SpsA, Chain A"/>
    <property type="match status" value="1"/>
</dbReference>
<dbReference type="Gene3D" id="2.60.120.10">
    <property type="entry name" value="Jelly Rolls"/>
    <property type="match status" value="1"/>
</dbReference>
<reference evidence="3 4" key="2">
    <citation type="submission" date="2019-06" db="EMBL/GenBank/DDBJ databases">
        <title>Martelella lutilitoris sp. nov., isolated from a tidal mudflat.</title>
        <authorList>
            <person name="Kim Y.-J."/>
        </authorList>
    </citation>
    <scope>NUCLEOTIDE SEQUENCE [LARGE SCALE GENOMIC DNA]</scope>
    <source>
        <strain evidence="3 4">GH2-6</strain>
    </source>
</reference>
<dbReference type="RefSeq" id="WP_138747270.1">
    <property type="nucleotide sequence ID" value="NZ_VCLB01000002.1"/>
</dbReference>
<reference evidence="3 4" key="1">
    <citation type="submission" date="2019-05" db="EMBL/GenBank/DDBJ databases">
        <authorList>
            <person name="Lee S.D."/>
        </authorList>
    </citation>
    <scope>NUCLEOTIDE SEQUENCE [LARGE SCALE GENOMIC DNA]</scope>
    <source>
        <strain evidence="3 4">GH2-6</strain>
    </source>
</reference>
<dbReference type="InterPro" id="IPR014710">
    <property type="entry name" value="RmlC-like_jellyroll"/>
</dbReference>
<evidence type="ECO:0000259" key="2">
    <source>
        <dbReference type="Pfam" id="PF22640"/>
    </source>
</evidence>
<dbReference type="Pfam" id="PF00483">
    <property type="entry name" value="NTP_transferase"/>
    <property type="match status" value="1"/>
</dbReference>
<dbReference type="GO" id="GO:0009298">
    <property type="term" value="P:GDP-mannose biosynthetic process"/>
    <property type="evidence" value="ECO:0007669"/>
    <property type="project" value="TreeGrafter"/>
</dbReference>
<dbReference type="EMBL" id="VCLB01000002">
    <property type="protein sequence ID" value="TNB49240.1"/>
    <property type="molecule type" value="Genomic_DNA"/>
</dbReference>
<comment type="caution">
    <text evidence="3">The sequence shown here is derived from an EMBL/GenBank/DDBJ whole genome shotgun (WGS) entry which is preliminary data.</text>
</comment>
<evidence type="ECO:0000313" key="4">
    <source>
        <dbReference type="Proteomes" id="UP000307874"/>
    </source>
</evidence>
<dbReference type="PANTHER" id="PTHR46390">
    <property type="entry name" value="MANNOSE-1-PHOSPHATE GUANYLYLTRANSFERASE"/>
    <property type="match status" value="1"/>
</dbReference>
<dbReference type="InterPro" id="IPR005835">
    <property type="entry name" value="NTP_transferase_dom"/>
</dbReference>
<evidence type="ECO:0000259" key="1">
    <source>
        <dbReference type="Pfam" id="PF00483"/>
    </source>
</evidence>
<dbReference type="Proteomes" id="UP000307874">
    <property type="component" value="Unassembled WGS sequence"/>
</dbReference>
<dbReference type="InterPro" id="IPR051161">
    <property type="entry name" value="Mannose-6P_isomerase_type2"/>
</dbReference>
<feature type="domain" description="Nucleotidyl transferase" evidence="1">
    <location>
        <begin position="6"/>
        <end position="286"/>
    </location>
</feature>
<proteinExistence type="predicted"/>
<name>A0A5C4JVI7_9HYPH</name>
<gene>
    <name evidence="3" type="ORF">FF124_04430</name>
</gene>
<dbReference type="InterPro" id="IPR029044">
    <property type="entry name" value="Nucleotide-diphossugar_trans"/>
</dbReference>
<dbReference type="Pfam" id="PF22640">
    <property type="entry name" value="ManC_GMP_beta-helix"/>
    <property type="match status" value="1"/>
</dbReference>
<protein>
    <recommendedName>
        <fullName evidence="5">Mannose-1-phosphate guanylyltransferase</fullName>
    </recommendedName>
</protein>
<evidence type="ECO:0000313" key="3">
    <source>
        <dbReference type="EMBL" id="TNB49240.1"/>
    </source>
</evidence>
<evidence type="ECO:0008006" key="5">
    <source>
        <dbReference type="Google" id="ProtNLM"/>
    </source>
</evidence>
<dbReference type="InterPro" id="IPR054566">
    <property type="entry name" value="ManC/GMP-like_b-helix"/>
</dbReference>
<dbReference type="InterPro" id="IPR011051">
    <property type="entry name" value="RmlC_Cupin_sf"/>
</dbReference>
<dbReference type="PANTHER" id="PTHR46390:SF1">
    <property type="entry name" value="MANNOSE-1-PHOSPHATE GUANYLYLTRANSFERASE"/>
    <property type="match status" value="1"/>
</dbReference>
<keyword evidence="4" id="KW-1185">Reference proteome</keyword>
<dbReference type="OrthoDB" id="9806359at2"/>
<dbReference type="GO" id="GO:0004475">
    <property type="term" value="F:mannose-1-phosphate guanylyltransferase (GTP) activity"/>
    <property type="evidence" value="ECO:0007669"/>
    <property type="project" value="TreeGrafter"/>
</dbReference>
<dbReference type="SUPFAM" id="SSF51182">
    <property type="entry name" value="RmlC-like cupins"/>
    <property type="match status" value="1"/>
</dbReference>
<dbReference type="SUPFAM" id="SSF53448">
    <property type="entry name" value="Nucleotide-diphospho-sugar transferases"/>
    <property type="match status" value="1"/>
</dbReference>
<organism evidence="3 4">
    <name type="scientific">Martelella lutilitoris</name>
    <dbReference type="NCBI Taxonomy" id="2583532"/>
    <lineage>
        <taxon>Bacteria</taxon>
        <taxon>Pseudomonadati</taxon>
        <taxon>Pseudomonadota</taxon>
        <taxon>Alphaproteobacteria</taxon>
        <taxon>Hyphomicrobiales</taxon>
        <taxon>Aurantimonadaceae</taxon>
        <taxon>Martelella</taxon>
    </lineage>
</organism>
<accession>A0A5C4JVI7</accession>
<feature type="domain" description="MannoseP isomerase/GMP-like beta-helix" evidence="2">
    <location>
        <begin position="294"/>
        <end position="349"/>
    </location>
</feature>
<sequence length="472" mass="50525">MSAIYPLVMCGGVGMRLWPLSRLNTPKQFHRIGPDSSLTFFQATVERHSGEGFHAPYVSVGMRYEDVVRDQLAAIGRSGELMIEPTARRTGPAVLASAIAINERDPGALMAVLPSDHLIEGDFSSVLLKMRAPAADGRIVLFGIEPAYPEVGYGYIVDSGPSTRYPGAHDVSHFIEKPARPLAERLIAGGHAYWASGVSLFRADVLMAEYQRLDPETFAAVSEAVRNAGRKPGRTELCDTHFRRAHGEATESVVFEHSDKVLLAPAAISWSDVGSWRSLYEIGDKDGDGNVLSGHVVPVDTSNSYVRASSGRLVATVGVDNLAIVDTEDALLVTSLDRTQDVRMVLEALKSRGTAAGEVAEPLERPVRSGEGYGVYALDIRPGEAVSLAPLKDEHRVLTVCAGAVELEGGSEIGRKWPGETVRVAAGSACRLRNGGGEPARLVEVRHAVTPVVPLGLPVQARPRMVSGGEAK</sequence>